<keyword evidence="2" id="KW-0436">Ligase</keyword>
<dbReference type="InterPro" id="IPR029062">
    <property type="entry name" value="Class_I_gatase-like"/>
</dbReference>
<dbReference type="Gene3D" id="3.40.50.880">
    <property type="match status" value="1"/>
</dbReference>
<dbReference type="InterPro" id="IPR045864">
    <property type="entry name" value="aa-tRNA-synth_II/BPL/LPL"/>
</dbReference>
<evidence type="ECO:0000259" key="3">
    <source>
        <dbReference type="PROSITE" id="PS51733"/>
    </source>
</evidence>
<gene>
    <name evidence="4" type="ORF">BZG36_03628</name>
</gene>
<dbReference type="CDD" id="cd16442">
    <property type="entry name" value="BPL"/>
    <property type="match status" value="1"/>
</dbReference>
<feature type="domain" description="BPL/LPL catalytic" evidence="3">
    <location>
        <begin position="364"/>
        <end position="576"/>
    </location>
</feature>
<organism evidence="4 5">
    <name type="scientific">Bifiguratus adelaidae</name>
    <dbReference type="NCBI Taxonomy" id="1938954"/>
    <lineage>
        <taxon>Eukaryota</taxon>
        <taxon>Fungi</taxon>
        <taxon>Fungi incertae sedis</taxon>
        <taxon>Mucoromycota</taxon>
        <taxon>Mucoromycotina</taxon>
        <taxon>Endogonomycetes</taxon>
        <taxon>Endogonales</taxon>
        <taxon>Endogonales incertae sedis</taxon>
        <taxon>Bifiguratus</taxon>
    </lineage>
</organism>
<dbReference type="EMBL" id="MVBO01000058">
    <property type="protein sequence ID" value="OZJ04014.1"/>
    <property type="molecule type" value="Genomic_DNA"/>
</dbReference>
<dbReference type="AlphaFoldDB" id="A0A261Y0I9"/>
<name>A0A261Y0I9_9FUNG</name>
<dbReference type="SUPFAM" id="SSF55681">
    <property type="entry name" value="Class II aaRS and biotin synthetases"/>
    <property type="match status" value="1"/>
</dbReference>
<evidence type="ECO:0000313" key="5">
    <source>
        <dbReference type="Proteomes" id="UP000242875"/>
    </source>
</evidence>
<reference evidence="4 5" key="1">
    <citation type="journal article" date="2017" name="Mycologia">
        <title>Bifiguratus adelaidae, gen. et sp. nov., a new member of Mucoromycotina in endophytic and soil-dwelling habitats.</title>
        <authorList>
            <person name="Torres-Cruz T.J."/>
            <person name="Billingsley Tobias T.L."/>
            <person name="Almatruk M."/>
            <person name="Hesse C."/>
            <person name="Kuske C.R."/>
            <person name="Desiro A."/>
            <person name="Benucci G.M."/>
            <person name="Bonito G."/>
            <person name="Stajich J.E."/>
            <person name="Dunlap C."/>
            <person name="Arnold A.E."/>
            <person name="Porras-Alfaro A."/>
        </authorList>
    </citation>
    <scope>NUCLEOTIDE SEQUENCE [LARGE SCALE GENOMIC DNA]</scope>
    <source>
        <strain evidence="4 5">AZ0501</strain>
    </source>
</reference>
<dbReference type="GO" id="GO:0005737">
    <property type="term" value="C:cytoplasm"/>
    <property type="evidence" value="ECO:0007669"/>
    <property type="project" value="TreeGrafter"/>
</dbReference>
<evidence type="ECO:0000256" key="1">
    <source>
        <dbReference type="ARBA" id="ARBA00009934"/>
    </source>
</evidence>
<dbReference type="CDD" id="cd03144">
    <property type="entry name" value="GATase1_ScBLP_like"/>
    <property type="match status" value="1"/>
</dbReference>
<evidence type="ECO:0000313" key="4">
    <source>
        <dbReference type="EMBL" id="OZJ04014.1"/>
    </source>
</evidence>
<dbReference type="NCBIfam" id="TIGR00121">
    <property type="entry name" value="birA_ligase"/>
    <property type="match status" value="1"/>
</dbReference>
<keyword evidence="5" id="KW-1185">Reference proteome</keyword>
<dbReference type="SUPFAM" id="SSF52317">
    <property type="entry name" value="Class I glutamine amidotransferase-like"/>
    <property type="match status" value="1"/>
</dbReference>
<dbReference type="Pfam" id="PF09825">
    <property type="entry name" value="BPL_N"/>
    <property type="match status" value="1"/>
</dbReference>
<accession>A0A261Y0I9</accession>
<dbReference type="PANTHER" id="PTHR12835:SF5">
    <property type="entry name" value="BIOTIN--PROTEIN LIGASE"/>
    <property type="match status" value="1"/>
</dbReference>
<dbReference type="PROSITE" id="PS51733">
    <property type="entry name" value="BPL_LPL_CATALYTIC"/>
    <property type="match status" value="1"/>
</dbReference>
<dbReference type="Proteomes" id="UP000242875">
    <property type="component" value="Unassembled WGS sequence"/>
</dbReference>
<protein>
    <recommendedName>
        <fullName evidence="3">BPL/LPL catalytic domain-containing protein</fullName>
    </recommendedName>
</protein>
<dbReference type="InterPro" id="IPR019197">
    <property type="entry name" value="Biotin-prot_ligase_N"/>
</dbReference>
<dbReference type="GO" id="GO:0004077">
    <property type="term" value="F:biotin--[biotin carboxyl-carrier protein] ligase activity"/>
    <property type="evidence" value="ECO:0007669"/>
    <property type="project" value="EnsemblFungi"/>
</dbReference>
<dbReference type="Pfam" id="PF03099">
    <property type="entry name" value="BPL_LplA_LipB"/>
    <property type="match status" value="1"/>
</dbReference>
<sequence>MSTLKTLLGHAYDIMTVDAKTLIDDPWMETCSLLVIPGGRDLPYCRDLNGKGNERIKEYVAQGGRYWGICAGAYYASTSIEFEKGKADMEVCGERQLAFFPGQCRGTIFPGFVYNSERGARAALVDINLQALASMTTREDLPPQVDMYYNGGGAFIDASQYPNVEVLARYNTTELESSTEQRPAAAIQCSFGRGTAFLVGIHPEYDVTKLDSSNPDYAGTNMIAALTKAEPYRKEFLRTVFARMGLKVAATTRGHQEQAFADNPLLSITPLYLTASSPELYSRIADSWKDLSGSEMIIKDTNDTFYLQQVTSSLPLDLSKLTLDADEENPVKRIVLNQELPDVSLTPNFSLRDYYSHLIERRKAEFAGGKWFNFGSSVLYAEIVTSTQTMLDKNFKFSQTLPSGFVCSAAHQVAGRGRGRNSWVSIVGALQFSLVLRHPTHLSHAPVVFIQYLISLAFVEAIRSKPGYENIPLRLKWPNDIYAESTEGQAGQETKALRKIGGVLVNSSYLNGEFLLVIGCGTNISNPLPTTSVNALIQRENKKLISKGQPALPLLTREQVLADLLVTFERMYDQFCEAGFAGELESLYYKRWLHSGAIVRLKSLNDVQVRIEGITSDYGLLKTVAIDPPLDRYTLQPDGNSFDMLKGLIGRKES</sequence>
<dbReference type="OrthoDB" id="10250105at2759"/>
<dbReference type="Gene3D" id="3.30.930.10">
    <property type="entry name" value="Bira Bifunctional Protein, Domain 2"/>
    <property type="match status" value="1"/>
</dbReference>
<comment type="caution">
    <text evidence="4">The sequence shown here is derived from an EMBL/GenBank/DDBJ whole genome shotgun (WGS) entry which is preliminary data.</text>
</comment>
<dbReference type="InterPro" id="IPR004408">
    <property type="entry name" value="Biotin_CoA_COase_ligase"/>
</dbReference>
<dbReference type="PANTHER" id="PTHR12835">
    <property type="entry name" value="BIOTIN PROTEIN LIGASE"/>
    <property type="match status" value="1"/>
</dbReference>
<evidence type="ECO:0000256" key="2">
    <source>
        <dbReference type="ARBA" id="ARBA00022598"/>
    </source>
</evidence>
<comment type="similarity">
    <text evidence="1">Belongs to the biotin--protein ligase family.</text>
</comment>
<dbReference type="InterPro" id="IPR004143">
    <property type="entry name" value="BPL_LPL_catalytic"/>
</dbReference>
<proteinExistence type="inferred from homology"/>